<proteinExistence type="predicted"/>
<dbReference type="AlphaFoldDB" id="A0A0H4VZ75"/>
<dbReference type="STRING" id="1648404.CP97_11370"/>
<dbReference type="RefSeq" id="WP_048886034.1">
    <property type="nucleotide sequence ID" value="NZ_CP011310.1"/>
</dbReference>
<evidence type="ECO:0000313" key="1">
    <source>
        <dbReference type="EMBL" id="AKQ42498.1"/>
    </source>
</evidence>
<accession>A0A0H4VZ75</accession>
<organism evidence="1 2">
    <name type="scientific">Aurantiacibacter atlanticus</name>
    <dbReference type="NCBI Taxonomy" id="1648404"/>
    <lineage>
        <taxon>Bacteria</taxon>
        <taxon>Pseudomonadati</taxon>
        <taxon>Pseudomonadota</taxon>
        <taxon>Alphaproteobacteria</taxon>
        <taxon>Sphingomonadales</taxon>
        <taxon>Erythrobacteraceae</taxon>
        <taxon>Aurantiacibacter</taxon>
    </lineage>
</organism>
<protein>
    <submittedName>
        <fullName evidence="1">Uncharacterized protein</fullName>
    </submittedName>
</protein>
<dbReference type="OrthoDB" id="8081825at2"/>
<gene>
    <name evidence="1" type="ORF">CP97_11370</name>
</gene>
<dbReference type="KEGG" id="ery:CP97_11370"/>
<evidence type="ECO:0000313" key="2">
    <source>
        <dbReference type="Proteomes" id="UP000059113"/>
    </source>
</evidence>
<name>A0A0H4VZ75_9SPHN</name>
<reference evidence="1 2" key="1">
    <citation type="journal article" date="2015" name="Int. J. Syst. Evol. Microbiol.">
        <title>Erythrobacter atlanticus sp. nov., a bacterium from ocean sediment able to degrade polycyclic aromatic hydrocarbons.</title>
        <authorList>
            <person name="Zhuang L."/>
            <person name="Liu Y."/>
            <person name="Wang L."/>
            <person name="Wang W."/>
            <person name="Shao Z."/>
        </authorList>
    </citation>
    <scope>NUCLEOTIDE SEQUENCE [LARGE SCALE GENOMIC DNA]</scope>
    <source>
        <strain evidence="2">s21-N3</strain>
    </source>
</reference>
<reference evidence="2" key="2">
    <citation type="submission" date="2015-04" db="EMBL/GenBank/DDBJ databases">
        <title>The complete genome sequence of Erythrobacter sp. s21-N3.</title>
        <authorList>
            <person name="Zhuang L."/>
            <person name="Liu Y."/>
            <person name="Shao Z."/>
        </authorList>
    </citation>
    <scope>NUCLEOTIDE SEQUENCE [LARGE SCALE GENOMIC DNA]</scope>
    <source>
        <strain evidence="2">s21-N3</strain>
    </source>
</reference>
<keyword evidence="2" id="KW-1185">Reference proteome</keyword>
<dbReference type="Proteomes" id="UP000059113">
    <property type="component" value="Chromosome"/>
</dbReference>
<dbReference type="PATRIC" id="fig|1648404.4.peg.2366"/>
<sequence length="103" mass="11920">MSDRYDGKPFLRLLDSYVLSAIGALDQANEDWLTQSEPHFRHTFGEEGSWREIVASRMQFPEAMEASILEVWQKGRINFLWDSGAEPDAVQFTHTFVDTNFPH</sequence>
<dbReference type="EMBL" id="CP011310">
    <property type="protein sequence ID" value="AKQ42498.1"/>
    <property type="molecule type" value="Genomic_DNA"/>
</dbReference>